<proteinExistence type="predicted"/>
<dbReference type="PANTHER" id="PTHR33608">
    <property type="entry name" value="BLL2464 PROTEIN"/>
    <property type="match status" value="1"/>
</dbReference>
<dbReference type="InterPro" id="IPR002881">
    <property type="entry name" value="DUF58"/>
</dbReference>
<feature type="domain" description="DUF58" evidence="1">
    <location>
        <begin position="67"/>
        <end position="281"/>
    </location>
</feature>
<keyword evidence="3" id="KW-1185">Reference proteome</keyword>
<dbReference type="AlphaFoldDB" id="A0A7Z7ETX1"/>
<reference evidence="3" key="1">
    <citation type="journal article" date="2018" name="Front. Microbiol.">
        <title>Genome-Based Analysis Reveals the Taxonomy and Diversity of the Family Idiomarinaceae.</title>
        <authorList>
            <person name="Liu Y."/>
            <person name="Lai Q."/>
            <person name="Shao Z."/>
        </authorList>
    </citation>
    <scope>NUCLEOTIDE SEQUENCE [LARGE SCALE GENOMIC DNA]</scope>
    <source>
        <strain evidence="3">KYW314</strain>
    </source>
</reference>
<dbReference type="Pfam" id="PF01882">
    <property type="entry name" value="DUF58"/>
    <property type="match status" value="1"/>
</dbReference>
<evidence type="ECO:0000259" key="1">
    <source>
        <dbReference type="Pfam" id="PF01882"/>
    </source>
</evidence>
<evidence type="ECO:0000313" key="3">
    <source>
        <dbReference type="Proteomes" id="UP000287766"/>
    </source>
</evidence>
<accession>A0A7Z7ETX1</accession>
<dbReference type="EMBL" id="PIPR01000001">
    <property type="protein sequence ID" value="RUO41440.1"/>
    <property type="molecule type" value="Genomic_DNA"/>
</dbReference>
<dbReference type="Proteomes" id="UP000287766">
    <property type="component" value="Unassembled WGS sequence"/>
</dbReference>
<sequence length="317" mass="35956">MAVTMQTSSTHWLDVMHSNGIRVTSAELMYYRNKVAAFQRHQRLQPPKTQTGAILSKHKGRGMEFDEVRHYQAGDDVRSIDWRVTARTGTPHTKLYREERERPVMVIVDLGPTLQFGTQLLVKSVQACHLAAALGWLAISRNDRIGGLISSGQDHREVRPQGRQHGMMRLVQALVEQQHRSNDSPTQATQTLDDLIQRTQQVARPGTIVHCISDWLTASHDTFDRLLAIRRHCQLHAYQLTDPFELDMPLPAASNPLAITDGLQTPLVMDSQQRNAYLAAMQTKQAELQQHFQQLGVRPLRVDAGQALEQQWAEVMR</sequence>
<evidence type="ECO:0000313" key="2">
    <source>
        <dbReference type="EMBL" id="RUO41440.1"/>
    </source>
</evidence>
<dbReference type="PANTHER" id="PTHR33608:SF12">
    <property type="entry name" value="DUF58 DOMAIN-CONTAINING PROTEIN"/>
    <property type="match status" value="1"/>
</dbReference>
<protein>
    <submittedName>
        <fullName evidence="2">DUF58 domain-containing protein</fullName>
    </submittedName>
</protein>
<organism evidence="2 3">
    <name type="scientific">Pseudidiomarina aestuarii</name>
    <dbReference type="NCBI Taxonomy" id="624146"/>
    <lineage>
        <taxon>Bacteria</taxon>
        <taxon>Pseudomonadati</taxon>
        <taxon>Pseudomonadota</taxon>
        <taxon>Gammaproteobacteria</taxon>
        <taxon>Alteromonadales</taxon>
        <taxon>Idiomarinaceae</taxon>
        <taxon>Pseudidiomarina</taxon>
    </lineage>
</organism>
<comment type="caution">
    <text evidence="2">The sequence shown here is derived from an EMBL/GenBank/DDBJ whole genome shotgun (WGS) entry which is preliminary data.</text>
</comment>
<name>A0A7Z7ETX1_9GAMM</name>
<gene>
    <name evidence="2" type="ORF">CWE22_04535</name>
</gene>